<gene>
    <name evidence="1" type="ORF">SCF082_LOCUS23575</name>
</gene>
<protein>
    <submittedName>
        <fullName evidence="1">FO synthase subunit 1</fullName>
    </submittedName>
</protein>
<feature type="non-terminal residue" evidence="1">
    <location>
        <position position="1"/>
    </location>
</feature>
<dbReference type="Proteomes" id="UP001642464">
    <property type="component" value="Unassembled WGS sequence"/>
</dbReference>
<reference evidence="1 2" key="1">
    <citation type="submission" date="2024-02" db="EMBL/GenBank/DDBJ databases">
        <authorList>
            <person name="Chen Y."/>
            <person name="Shah S."/>
            <person name="Dougan E. K."/>
            <person name="Thang M."/>
            <person name="Chan C."/>
        </authorList>
    </citation>
    <scope>NUCLEOTIDE SEQUENCE [LARGE SCALE GENOMIC DNA]</scope>
</reference>
<feature type="non-terminal residue" evidence="1">
    <location>
        <position position="169"/>
    </location>
</feature>
<keyword evidence="2" id="KW-1185">Reference proteome</keyword>
<organism evidence="1 2">
    <name type="scientific">Durusdinium trenchii</name>
    <dbReference type="NCBI Taxonomy" id="1381693"/>
    <lineage>
        <taxon>Eukaryota</taxon>
        <taxon>Sar</taxon>
        <taxon>Alveolata</taxon>
        <taxon>Dinophyceae</taxon>
        <taxon>Suessiales</taxon>
        <taxon>Symbiodiniaceae</taxon>
        <taxon>Durusdinium</taxon>
    </lineage>
</organism>
<proteinExistence type="predicted"/>
<dbReference type="EMBL" id="CAXAMM010017201">
    <property type="protein sequence ID" value="CAK9040602.1"/>
    <property type="molecule type" value="Genomic_DNA"/>
</dbReference>
<comment type="caution">
    <text evidence="1">The sequence shown here is derived from an EMBL/GenBank/DDBJ whole genome shotgun (WGS) entry which is preliminary data.</text>
</comment>
<accession>A0ABP0LN03</accession>
<name>A0ABP0LN03_9DINO</name>
<sequence>EWSQATAVCKAFSIGRGEAAAVSNLMRKISTEAVDYLTTSVKARGMTRYLSHDVIEKDLLNSSFSSGVMLLIRRLEGDHDAMPQSMRKACTFQQALAKRQACGIFLHFLSQLQRMTPPAEFAESEKSLKGQFASGFMDPDLAHALETQFPPGDLAAVARFVRALRAGGR</sequence>
<evidence type="ECO:0000313" key="2">
    <source>
        <dbReference type="Proteomes" id="UP001642464"/>
    </source>
</evidence>
<evidence type="ECO:0000313" key="1">
    <source>
        <dbReference type="EMBL" id="CAK9040602.1"/>
    </source>
</evidence>